<dbReference type="HOGENOM" id="CLU_1750002_0_0_1"/>
<evidence type="ECO:0000313" key="2">
    <source>
        <dbReference type="EMBL" id="CEP63473.1"/>
    </source>
</evidence>
<gene>
    <name evidence="2" type="ORF">LALA0_S08e03290g</name>
</gene>
<dbReference type="EMBL" id="LN736367">
    <property type="protein sequence ID" value="CEP63473.1"/>
    <property type="molecule type" value="Genomic_DNA"/>
</dbReference>
<sequence>MNSFLDYAQYFITLVFTYTVRALTWLVPLLFRFAQTHPTTTNVFGYLLAAYISWKVLCHLWTILKRIMLVVLVVFAAMLWSRGLHQVVSHDVPVLMQYLGPKASIPGLWNQIRYYIHPDNFGKLYSSALQVQLETLRDRSVRFLADLSN</sequence>
<feature type="transmembrane region" description="Helical" evidence="1">
    <location>
        <begin position="69"/>
        <end position="88"/>
    </location>
</feature>
<reference evidence="2 3" key="1">
    <citation type="submission" date="2014-12" db="EMBL/GenBank/DDBJ databases">
        <authorList>
            <person name="Neuveglise Cecile"/>
        </authorList>
    </citation>
    <scope>NUCLEOTIDE SEQUENCE [LARGE SCALE GENOMIC DNA]</scope>
    <source>
        <strain evidence="2 3">CBS 12615</strain>
    </source>
</reference>
<keyword evidence="1" id="KW-0812">Transmembrane</keyword>
<dbReference type="Proteomes" id="UP000054304">
    <property type="component" value="Unassembled WGS sequence"/>
</dbReference>
<keyword evidence="3" id="KW-1185">Reference proteome</keyword>
<evidence type="ECO:0000256" key="1">
    <source>
        <dbReference type="SAM" id="Phobius"/>
    </source>
</evidence>
<dbReference type="InterPro" id="IPR024316">
    <property type="entry name" value="APQ12"/>
</dbReference>
<protein>
    <submittedName>
        <fullName evidence="2">LALA0S08e03290g1_1</fullName>
    </submittedName>
</protein>
<feature type="transmembrane region" description="Helical" evidence="1">
    <location>
        <begin position="43"/>
        <end position="62"/>
    </location>
</feature>
<name>A0A0C7MUA2_9SACH</name>
<dbReference type="RefSeq" id="XP_022629689.1">
    <property type="nucleotide sequence ID" value="XM_022771073.1"/>
</dbReference>
<dbReference type="Pfam" id="PF12716">
    <property type="entry name" value="Apq12"/>
    <property type="match status" value="1"/>
</dbReference>
<dbReference type="GeneID" id="34686981"/>
<accession>A0A0C7MUA2</accession>
<evidence type="ECO:0000313" key="3">
    <source>
        <dbReference type="Proteomes" id="UP000054304"/>
    </source>
</evidence>
<dbReference type="AlphaFoldDB" id="A0A0C7MUA2"/>
<organism evidence="2 3">
    <name type="scientific">Lachancea lanzarotensis</name>
    <dbReference type="NCBI Taxonomy" id="1245769"/>
    <lineage>
        <taxon>Eukaryota</taxon>
        <taxon>Fungi</taxon>
        <taxon>Dikarya</taxon>
        <taxon>Ascomycota</taxon>
        <taxon>Saccharomycotina</taxon>
        <taxon>Saccharomycetes</taxon>
        <taxon>Saccharomycetales</taxon>
        <taxon>Saccharomycetaceae</taxon>
        <taxon>Lachancea</taxon>
    </lineage>
</organism>
<feature type="transmembrane region" description="Helical" evidence="1">
    <location>
        <begin position="7"/>
        <end position="31"/>
    </location>
</feature>
<proteinExistence type="predicted"/>
<keyword evidence="1" id="KW-1133">Transmembrane helix</keyword>
<keyword evidence="1" id="KW-0472">Membrane</keyword>
<dbReference type="OrthoDB" id="4065731at2759"/>